<keyword evidence="2" id="KW-0813">Transport</keyword>
<dbReference type="AlphaFoldDB" id="A0A7Y7LYK0"/>
<dbReference type="Proteomes" id="UP000543556">
    <property type="component" value="Unassembled WGS sequence"/>
</dbReference>
<dbReference type="InterPro" id="IPR017871">
    <property type="entry name" value="ABC_transporter-like_CS"/>
</dbReference>
<dbReference type="EMBL" id="JAAMFM010000003">
    <property type="protein sequence ID" value="NVM94089.1"/>
    <property type="molecule type" value="Genomic_DNA"/>
</dbReference>
<dbReference type="RefSeq" id="WP_176633811.1">
    <property type="nucleotide sequence ID" value="NZ_JAAMFM010000003.1"/>
</dbReference>
<reference evidence="6 7" key="1">
    <citation type="submission" date="2020-02" db="EMBL/GenBank/DDBJ databases">
        <title>Genome sequence of strain AETb3-4.</title>
        <authorList>
            <person name="Gao J."/>
            <person name="Zhang X."/>
        </authorList>
    </citation>
    <scope>NUCLEOTIDE SEQUENCE [LARGE SCALE GENOMIC DNA]</scope>
    <source>
        <strain evidence="6 7">AETb3-4</strain>
    </source>
</reference>
<evidence type="ECO:0000256" key="1">
    <source>
        <dbReference type="ARBA" id="ARBA00005417"/>
    </source>
</evidence>
<accession>A0A7Y7LYK0</accession>
<keyword evidence="7" id="KW-1185">Reference proteome</keyword>
<dbReference type="GO" id="GO:0005524">
    <property type="term" value="F:ATP binding"/>
    <property type="evidence" value="ECO:0007669"/>
    <property type="project" value="UniProtKB-KW"/>
</dbReference>
<dbReference type="InterPro" id="IPR003593">
    <property type="entry name" value="AAA+_ATPase"/>
</dbReference>
<dbReference type="Pfam" id="PF00005">
    <property type="entry name" value="ABC_tran"/>
    <property type="match status" value="1"/>
</dbReference>
<evidence type="ECO:0000256" key="2">
    <source>
        <dbReference type="ARBA" id="ARBA00022448"/>
    </source>
</evidence>
<evidence type="ECO:0000256" key="4">
    <source>
        <dbReference type="ARBA" id="ARBA00022840"/>
    </source>
</evidence>
<dbReference type="PANTHER" id="PTHR42734:SF5">
    <property type="entry name" value="IRON TRANSPORT SYSTEM ATP-BINDING PROTEIN HI_0361-RELATED"/>
    <property type="match status" value="1"/>
</dbReference>
<evidence type="ECO:0000259" key="5">
    <source>
        <dbReference type="PROSITE" id="PS50893"/>
    </source>
</evidence>
<dbReference type="Gene3D" id="3.40.50.300">
    <property type="entry name" value="P-loop containing nucleotide triphosphate hydrolases"/>
    <property type="match status" value="1"/>
</dbReference>
<dbReference type="PROSITE" id="PS50893">
    <property type="entry name" value="ABC_TRANSPORTER_2"/>
    <property type="match status" value="1"/>
</dbReference>
<dbReference type="InterPro" id="IPR027417">
    <property type="entry name" value="P-loop_NTPase"/>
</dbReference>
<keyword evidence="3" id="KW-0547">Nucleotide-binding</keyword>
<dbReference type="SUPFAM" id="SSF52540">
    <property type="entry name" value="P-loop containing nucleoside triphosphate hydrolases"/>
    <property type="match status" value="1"/>
</dbReference>
<name>A0A7Y7LYK0_9MICC</name>
<sequence>MRPDVPAPPAEDPAGRPAVTLRDARLAYGNRVLWDGLDLDITPGEFLAVLGANGSGKTSFLKVLLGLAPLSAGSLTVDGEPARRGHRGIGYVPQQKHFAPDMPLRARDLVGLGVDGHKWGVRLRGRAYRRRVDELLEQVGATPYARIPVGLLSGGEQQRLRIAQALAPNPRVLLCDEPLLSLDLNHQKAVSALVGHQARANGTAVVFVTHEINPILEHVDRVLYLAGGRFTIGTPGEVMTTEVLSKLYGTHVEVLHSNGRIVVVGMPEAVMDGHPEVLPAGEAA</sequence>
<evidence type="ECO:0000256" key="3">
    <source>
        <dbReference type="ARBA" id="ARBA00022741"/>
    </source>
</evidence>
<comment type="caution">
    <text evidence="6">The sequence shown here is derived from an EMBL/GenBank/DDBJ whole genome shotgun (WGS) entry which is preliminary data.</text>
</comment>
<dbReference type="InterPro" id="IPR050153">
    <property type="entry name" value="Metal_Ion_Import_ABC"/>
</dbReference>
<organism evidence="6 7">
    <name type="scientific">Arthrobacter wenxiniae</name>
    <dbReference type="NCBI Taxonomy" id="2713570"/>
    <lineage>
        <taxon>Bacteria</taxon>
        <taxon>Bacillati</taxon>
        <taxon>Actinomycetota</taxon>
        <taxon>Actinomycetes</taxon>
        <taxon>Micrococcales</taxon>
        <taxon>Micrococcaceae</taxon>
        <taxon>Arthrobacter</taxon>
    </lineage>
</organism>
<feature type="domain" description="ABC transporter" evidence="5">
    <location>
        <begin position="19"/>
        <end position="252"/>
    </location>
</feature>
<evidence type="ECO:0000313" key="6">
    <source>
        <dbReference type="EMBL" id="NVM94089.1"/>
    </source>
</evidence>
<gene>
    <name evidence="6" type="ORF">G6034_04030</name>
</gene>
<dbReference type="GO" id="GO:0016887">
    <property type="term" value="F:ATP hydrolysis activity"/>
    <property type="evidence" value="ECO:0007669"/>
    <property type="project" value="InterPro"/>
</dbReference>
<evidence type="ECO:0000313" key="7">
    <source>
        <dbReference type="Proteomes" id="UP000543556"/>
    </source>
</evidence>
<protein>
    <submittedName>
        <fullName evidence="6">ATP-binding cassette domain-containing protein</fullName>
    </submittedName>
</protein>
<dbReference type="PROSITE" id="PS00211">
    <property type="entry name" value="ABC_TRANSPORTER_1"/>
    <property type="match status" value="1"/>
</dbReference>
<dbReference type="SMART" id="SM00382">
    <property type="entry name" value="AAA"/>
    <property type="match status" value="1"/>
</dbReference>
<proteinExistence type="inferred from homology"/>
<dbReference type="PANTHER" id="PTHR42734">
    <property type="entry name" value="METAL TRANSPORT SYSTEM ATP-BINDING PROTEIN TM_0124-RELATED"/>
    <property type="match status" value="1"/>
</dbReference>
<comment type="similarity">
    <text evidence="1">Belongs to the ABC transporter superfamily.</text>
</comment>
<dbReference type="InterPro" id="IPR003439">
    <property type="entry name" value="ABC_transporter-like_ATP-bd"/>
</dbReference>
<keyword evidence="4 6" id="KW-0067">ATP-binding</keyword>